<feature type="active site" description="Nucleophile" evidence="6">
    <location>
        <position position="501"/>
    </location>
</feature>
<feature type="signal peptide" evidence="8">
    <location>
        <begin position="1"/>
        <end position="24"/>
    </location>
</feature>
<feature type="binding site" evidence="7">
    <location>
        <position position="466"/>
    </location>
    <ligand>
        <name>substrate</name>
    </ligand>
</feature>
<dbReference type="Gene3D" id="3.20.20.70">
    <property type="entry name" value="Aldolase class I"/>
    <property type="match status" value="1"/>
</dbReference>
<protein>
    <recommendedName>
        <fullName evidence="2 5">Alpha-galactosidase</fullName>
        <ecNumber evidence="2 5">3.2.1.22</ecNumber>
    </recommendedName>
</protein>
<dbReference type="EC" id="3.2.1.22" evidence="2 5"/>
<feature type="binding site" evidence="7">
    <location>
        <begin position="389"/>
        <end position="390"/>
    </location>
    <ligand>
        <name>substrate</name>
    </ligand>
</feature>
<sequence length="762" mass="86437">MRLLLITAISSSLLLLVLLPCAYAAAGLLSTGIHKHPDLDTWFLVTERSTYVVGATDDGYLLNLHWGDRLNELDNDLNATRIFTTTTFNPPITYAQEELPAFGGLRYRELALKVELPNGVRELNLLYSGRSNMTGDSLLDLELEAGNYTGLTVTLHYELDVDNDIIRRSYTIRNGLKKGNVNLSKALSAAWHPPSAMGLDEERELLTLSGDWAHEAITQRTRLRPGVSHTVQSPRGFPSHQSYPYFALRQVPTGETSPGTSNEVYFGALAWSGSWEITVDTTIYGYSRITGGIHHQDFGWTLEPGESFTTPVFAAGYTNEGLPGARKRMPRHVRKYQLKNVKTQQKKEDMYNPVLYNSWEALTFNITYDKQIALADKAAAMGIELFAVDDGWFGARDNDSAGLGDWFVNKRKFPHGMKPLADHVHNLGMKFGLWFEPESFNPNSDLYRKHPDWAFYYDGIPRYEARNQLLMNLGLPEVREYLYNRISTLVKEIGIDFIKWDMNRPFAEVTMHNYKDRNPREAWVLAVEGFYSIIDKLKQEFPDLMIETCASGGGRMDIGILQKVDQAWTSDNTRPDARLFIQYGASMFLPPRIMYGWVTDSPYDSQIEIPLSFRFHVSFMGGLGVGSNLNNMEESDIKEAAGWIELYKQIRHVIQNGDLDWLVQPSCVGDLVAVSQTTSQDRSEAVVLAYRFNSVFSDQLNPLRLRYLDPKHTYRVRVYQDDPSTPSDEYEMSGALLLSRGIVLPGLNNIMFRSAVVWVQQK</sequence>
<organism evidence="11">
    <name type="scientific">Rhizomucor miehei</name>
    <dbReference type="NCBI Taxonomy" id="4839"/>
    <lineage>
        <taxon>Eukaryota</taxon>
        <taxon>Fungi</taxon>
        <taxon>Fungi incertae sedis</taxon>
        <taxon>Mucoromycota</taxon>
        <taxon>Mucoromycotina</taxon>
        <taxon>Mucoromycetes</taxon>
        <taxon>Mucorales</taxon>
        <taxon>Lichtheimiaceae</taxon>
        <taxon>Rhizomucor</taxon>
    </lineage>
</organism>
<dbReference type="InterPro" id="IPR050985">
    <property type="entry name" value="Alpha-glycosidase_related"/>
</dbReference>
<dbReference type="GO" id="GO:0004557">
    <property type="term" value="F:alpha-galactosidase activity"/>
    <property type="evidence" value="ECO:0007669"/>
    <property type="project" value="UniProtKB-UniRule"/>
</dbReference>
<keyword evidence="4 5" id="KW-0326">Glycosidase</keyword>
<keyword evidence="8" id="KW-0732">Signal</keyword>
<dbReference type="InterPro" id="IPR017853">
    <property type="entry name" value="GH"/>
</dbReference>
<dbReference type="InterPro" id="IPR013780">
    <property type="entry name" value="Glyco_hydro_b"/>
</dbReference>
<evidence type="ECO:0000256" key="4">
    <source>
        <dbReference type="ARBA" id="ARBA00023295"/>
    </source>
</evidence>
<evidence type="ECO:0000256" key="2">
    <source>
        <dbReference type="ARBA" id="ARBA00012755"/>
    </source>
</evidence>
<evidence type="ECO:0000256" key="1">
    <source>
        <dbReference type="ARBA" id="ARBA00001255"/>
    </source>
</evidence>
<feature type="binding site" evidence="7">
    <location>
        <position position="212"/>
    </location>
    <ligand>
        <name>substrate</name>
    </ligand>
</feature>
<dbReference type="EMBL" id="KC357714">
    <property type="protein sequence ID" value="AGC24357.1"/>
    <property type="molecule type" value="mRNA"/>
</dbReference>
<dbReference type="PRINTS" id="PR00743">
    <property type="entry name" value="GLHYDRLASE36"/>
</dbReference>
<comment type="function">
    <text evidence="5">Hydrolyzes a variety of simple alpha-D-galactoside as well as more complex molecules such as oligosaccharides and polysaccharides.</text>
</comment>
<dbReference type="AlphaFoldDB" id="V9M2L3"/>
<dbReference type="Pfam" id="PF16874">
    <property type="entry name" value="Glyco_hydro_36C"/>
    <property type="match status" value="1"/>
</dbReference>
<dbReference type="FunFam" id="3.20.20.70:FF:000118">
    <property type="entry name" value="Alpha-galactosidase"/>
    <property type="match status" value="1"/>
</dbReference>
<evidence type="ECO:0000256" key="5">
    <source>
        <dbReference type="PIRNR" id="PIRNR005536"/>
    </source>
</evidence>
<evidence type="ECO:0000259" key="9">
    <source>
        <dbReference type="Pfam" id="PF16874"/>
    </source>
</evidence>
<feature type="domain" description="Glycosyl hydrolase family 36 N-terminal" evidence="10">
    <location>
        <begin position="59"/>
        <end position="303"/>
    </location>
</feature>
<feature type="chain" id="PRO_5004778907" description="Alpha-galactosidase" evidence="8">
    <location>
        <begin position="25"/>
        <end position="762"/>
    </location>
</feature>
<comment type="similarity">
    <text evidence="5">Belongs to the glycosyl hydrolase.</text>
</comment>
<evidence type="ECO:0000256" key="8">
    <source>
        <dbReference type="SAM" id="SignalP"/>
    </source>
</evidence>
<dbReference type="CDD" id="cd14791">
    <property type="entry name" value="GH36"/>
    <property type="match status" value="1"/>
</dbReference>
<keyword evidence="3 5" id="KW-0378">Hydrolase</keyword>
<reference evidence="11" key="1">
    <citation type="journal article" date="2015" name="Protein Expr. Purif.">
        <title>High-level expression of a novel ?-galactosidase gene from Rhizomucor miehei in Pichia pastoris and characterization of the recombinant enyzme.</title>
        <authorList>
            <person name="Chen Z."/>
            <person name="Yan Q."/>
            <person name="Jiang Z."/>
            <person name="Liu Y."/>
            <person name="Li Y."/>
        </authorList>
    </citation>
    <scope>NUCLEOTIDE SEQUENCE</scope>
    <source>
        <strain evidence="11">CAU432</strain>
    </source>
</reference>
<proteinExistence type="evidence at transcript level"/>
<evidence type="ECO:0000256" key="3">
    <source>
        <dbReference type="ARBA" id="ARBA00022801"/>
    </source>
</evidence>
<dbReference type="Gene3D" id="2.70.98.60">
    <property type="entry name" value="alpha-galactosidase from lactobacil brevis"/>
    <property type="match status" value="1"/>
</dbReference>
<feature type="binding site" evidence="7">
    <location>
        <position position="549"/>
    </location>
    <ligand>
        <name>substrate</name>
    </ligand>
</feature>
<dbReference type="PROSITE" id="PS00512">
    <property type="entry name" value="ALPHA_GALACTOSIDASE"/>
    <property type="match status" value="1"/>
</dbReference>
<dbReference type="InterPro" id="IPR002252">
    <property type="entry name" value="Glyco_hydro_36"/>
</dbReference>
<dbReference type="SUPFAM" id="SSF51445">
    <property type="entry name" value="(Trans)glycosidases"/>
    <property type="match status" value="1"/>
</dbReference>
<dbReference type="PANTHER" id="PTHR43053">
    <property type="entry name" value="GLYCOSIDASE FAMILY 31"/>
    <property type="match status" value="1"/>
</dbReference>
<dbReference type="InterPro" id="IPR038417">
    <property type="entry name" value="Alpga-gal_N_sf"/>
</dbReference>
<feature type="binding site" evidence="7">
    <location>
        <begin position="499"/>
        <end position="503"/>
    </location>
    <ligand>
        <name>substrate</name>
    </ligand>
</feature>
<name>V9M2L3_RHIMI</name>
<evidence type="ECO:0000256" key="7">
    <source>
        <dbReference type="PIRSR" id="PIRSR005536-2"/>
    </source>
</evidence>
<dbReference type="PANTHER" id="PTHR43053:SF3">
    <property type="entry name" value="ALPHA-GALACTOSIDASE C-RELATED"/>
    <property type="match status" value="1"/>
</dbReference>
<dbReference type="Pfam" id="PF16875">
    <property type="entry name" value="Glyco_hydro_36N"/>
    <property type="match status" value="1"/>
</dbReference>
<dbReference type="Pfam" id="PF02065">
    <property type="entry name" value="Melibiase"/>
    <property type="match status" value="1"/>
</dbReference>
<dbReference type="InterPro" id="IPR000111">
    <property type="entry name" value="Glyco_hydro_27/36_CS"/>
</dbReference>
<gene>
    <name evidence="11" type="primary">GalB</name>
</gene>
<accession>V9M2L3</accession>
<evidence type="ECO:0000313" key="11">
    <source>
        <dbReference type="EMBL" id="AGC24357.1"/>
    </source>
</evidence>
<evidence type="ECO:0000259" key="10">
    <source>
        <dbReference type="Pfam" id="PF16875"/>
    </source>
</evidence>
<dbReference type="InterPro" id="IPR013785">
    <property type="entry name" value="Aldolase_TIM"/>
</dbReference>
<dbReference type="Gene3D" id="2.60.40.1180">
    <property type="entry name" value="Golgi alpha-mannosidase II"/>
    <property type="match status" value="1"/>
</dbReference>
<feature type="domain" description="Glycosyl hydrolase family 36 C-terminal" evidence="9">
    <location>
        <begin position="674"/>
        <end position="758"/>
    </location>
</feature>
<feature type="binding site" evidence="7">
    <location>
        <position position="571"/>
    </location>
    <ligand>
        <name>substrate</name>
    </ligand>
</feature>
<dbReference type="PIRSF" id="PIRSF005536">
    <property type="entry name" value="Agal"/>
    <property type="match status" value="1"/>
</dbReference>
<dbReference type="InterPro" id="IPR031704">
    <property type="entry name" value="Glyco_hydro_36_N"/>
</dbReference>
<dbReference type="GO" id="GO:0016052">
    <property type="term" value="P:carbohydrate catabolic process"/>
    <property type="evidence" value="ECO:0007669"/>
    <property type="project" value="InterPro"/>
</dbReference>
<evidence type="ECO:0000256" key="6">
    <source>
        <dbReference type="PIRSR" id="PIRSR005536-1"/>
    </source>
</evidence>
<comment type="catalytic activity">
    <reaction evidence="1 5">
        <text>Hydrolysis of terminal, non-reducing alpha-D-galactose residues in alpha-D-galactosides, including galactose oligosaccharides, galactomannans and galactolipids.</text>
        <dbReference type="EC" id="3.2.1.22"/>
    </reaction>
</comment>
<dbReference type="InterPro" id="IPR031705">
    <property type="entry name" value="Glyco_hydro_36_C"/>
</dbReference>
<feature type="active site" description="Proton donor" evidence="6">
    <location>
        <position position="571"/>
    </location>
</feature>